<dbReference type="GO" id="GO:0003747">
    <property type="term" value="F:translation release factor activity"/>
    <property type="evidence" value="ECO:0007669"/>
    <property type="project" value="InterPro"/>
</dbReference>
<dbReference type="HOGENOM" id="CLU_089470_3_2_5"/>
<dbReference type="Pfam" id="PF00472">
    <property type="entry name" value="RF-1"/>
    <property type="match status" value="1"/>
</dbReference>
<feature type="domain" description="Prokaryotic-type class I peptide chain release factors" evidence="3">
    <location>
        <begin position="24"/>
        <end position="40"/>
    </location>
</feature>
<reference evidence="4 5" key="1">
    <citation type="journal article" date="2010" name="J. Bacteriol.">
        <title>The genetic basis of laboratory adaptation in Caulobacter crescentus.</title>
        <authorList>
            <person name="Marks M.E."/>
            <person name="Castro-Rojas C.M."/>
            <person name="Teiling C."/>
            <person name="Du L."/>
            <person name="Kapatral V."/>
            <person name="Walunas T.L."/>
            <person name="Crosson S."/>
        </authorList>
    </citation>
    <scope>NUCLEOTIDE SEQUENCE [LARGE SCALE GENOMIC DNA]</scope>
    <source>
        <strain evidence="5">NA1000 / CB15N</strain>
    </source>
</reference>
<dbReference type="GO" id="GO:0043022">
    <property type="term" value="F:ribosome binding"/>
    <property type="evidence" value="ECO:0007669"/>
    <property type="project" value="TreeGrafter"/>
</dbReference>
<dbReference type="Gene3D" id="3.30.160.20">
    <property type="match status" value="1"/>
</dbReference>
<dbReference type="InterPro" id="IPR000352">
    <property type="entry name" value="Pep_chain_release_fac_I"/>
</dbReference>
<dbReference type="GO" id="GO:0004045">
    <property type="term" value="F:peptidyl-tRNA hydrolase activity"/>
    <property type="evidence" value="ECO:0007669"/>
    <property type="project" value="TreeGrafter"/>
</dbReference>
<feature type="compositionally biased region" description="Basic residues" evidence="2">
    <location>
        <begin position="128"/>
        <end position="143"/>
    </location>
</feature>
<dbReference type="SMR" id="A0A0H3C7J9"/>
<organism evidence="4 5">
    <name type="scientific">Caulobacter vibrioides (strain NA1000 / CB15N)</name>
    <name type="common">Caulobacter crescentus</name>
    <dbReference type="NCBI Taxonomy" id="565050"/>
    <lineage>
        <taxon>Bacteria</taxon>
        <taxon>Pseudomonadati</taxon>
        <taxon>Pseudomonadota</taxon>
        <taxon>Alphaproteobacteria</taxon>
        <taxon>Caulobacterales</taxon>
        <taxon>Caulobacteraceae</taxon>
        <taxon>Caulobacter</taxon>
    </lineage>
</organism>
<keyword evidence="5" id="KW-1185">Reference proteome</keyword>
<evidence type="ECO:0000259" key="3">
    <source>
        <dbReference type="PROSITE" id="PS00745"/>
    </source>
</evidence>
<dbReference type="NCBIfam" id="NF006718">
    <property type="entry name" value="PRK09256.1"/>
    <property type="match status" value="1"/>
</dbReference>
<protein>
    <submittedName>
        <fullName evidence="4">Peptidyl-tRNA hydrolase family protein ArfB</fullName>
    </submittedName>
</protein>
<gene>
    <name evidence="4" type="primary">arfB</name>
    <name evidence="4" type="ordered locus">CCNA_01272</name>
</gene>
<dbReference type="OrthoDB" id="9815709at2"/>
<dbReference type="GO" id="GO:0072344">
    <property type="term" value="P:rescue of stalled ribosome"/>
    <property type="evidence" value="ECO:0007669"/>
    <property type="project" value="TreeGrafter"/>
</dbReference>
<evidence type="ECO:0000256" key="1">
    <source>
        <dbReference type="ARBA" id="ARBA00010835"/>
    </source>
</evidence>
<evidence type="ECO:0000313" key="5">
    <source>
        <dbReference type="Proteomes" id="UP000001364"/>
    </source>
</evidence>
<dbReference type="RefSeq" id="YP_002516645.1">
    <property type="nucleotide sequence ID" value="NC_011916.1"/>
</dbReference>
<sequence>MPAMIEITSWLRIDEDDLIWKATRASGPGGQHVNKTSTAIELRFDVRNSPYLPDDVKDRLTALAGSRMTQDGVLVLFAQGSRSQEMNRQDALDRLIDLIRRATEKPKPRKATKPTYSSKLKRLETKSKRGTVKSGRGRVKFDD</sequence>
<dbReference type="SUPFAM" id="SSF75620">
    <property type="entry name" value="Release factor"/>
    <property type="match status" value="1"/>
</dbReference>
<dbReference type="GeneID" id="7333001"/>
<dbReference type="PANTHER" id="PTHR47814:SF1">
    <property type="entry name" value="PEPTIDYL-TRNA HYDROLASE ARFB"/>
    <property type="match status" value="1"/>
</dbReference>
<dbReference type="RefSeq" id="WP_010919096.1">
    <property type="nucleotide sequence ID" value="NC_011916.1"/>
</dbReference>
<dbReference type="AlphaFoldDB" id="A0A0H3C7J9"/>
<dbReference type="Proteomes" id="UP000001364">
    <property type="component" value="Chromosome"/>
</dbReference>
<name>A0A0H3C7J9_CAUVN</name>
<comment type="similarity">
    <text evidence="1">Belongs to the prokaryotic/mitochondrial release factor family.</text>
</comment>
<feature type="region of interest" description="Disordered" evidence="2">
    <location>
        <begin position="103"/>
        <end position="143"/>
    </location>
</feature>
<dbReference type="PANTHER" id="PTHR47814">
    <property type="entry name" value="PEPTIDYL-TRNA HYDROLASE ARFB"/>
    <property type="match status" value="1"/>
</dbReference>
<dbReference type="KEGG" id="ccs:CCNA_01272"/>
<dbReference type="PATRIC" id="fig|565050.3.peg.1255"/>
<dbReference type="PROSITE" id="PS00745">
    <property type="entry name" value="RF_PROK_I"/>
    <property type="match status" value="1"/>
</dbReference>
<evidence type="ECO:0000256" key="2">
    <source>
        <dbReference type="SAM" id="MobiDB-lite"/>
    </source>
</evidence>
<dbReference type="PhylomeDB" id="A0A0H3C7J9"/>
<dbReference type="EMBL" id="CP001340">
    <property type="protein sequence ID" value="ACL94737.1"/>
    <property type="molecule type" value="Genomic_DNA"/>
</dbReference>
<evidence type="ECO:0000313" key="4">
    <source>
        <dbReference type="EMBL" id="ACL94737.1"/>
    </source>
</evidence>
<proteinExistence type="inferred from homology"/>
<accession>A0A0H3C7J9</accession>
<keyword evidence="4" id="KW-0378">Hydrolase</keyword>
<dbReference type="InterPro" id="IPR045853">
    <property type="entry name" value="Pep_chain_release_fac_I_sf"/>
</dbReference>